<evidence type="ECO:0000313" key="3">
    <source>
        <dbReference type="Proteomes" id="UP000003653"/>
    </source>
</evidence>
<feature type="transmembrane region" description="Helical" evidence="1">
    <location>
        <begin position="64"/>
        <end position="82"/>
    </location>
</feature>
<dbReference type="Proteomes" id="UP000003653">
    <property type="component" value="Unassembled WGS sequence"/>
</dbReference>
<protein>
    <submittedName>
        <fullName evidence="2">Uncharacterized protein</fullName>
    </submittedName>
</protein>
<dbReference type="HOGENOM" id="CLU_1516284_0_0_11"/>
<organism evidence="2 3">
    <name type="scientific">Mycobacterium parascrofulaceum ATCC BAA-614</name>
    <dbReference type="NCBI Taxonomy" id="525368"/>
    <lineage>
        <taxon>Bacteria</taxon>
        <taxon>Bacillati</taxon>
        <taxon>Actinomycetota</taxon>
        <taxon>Actinomycetes</taxon>
        <taxon>Mycobacteriales</taxon>
        <taxon>Mycobacteriaceae</taxon>
        <taxon>Mycobacterium</taxon>
        <taxon>Mycobacterium simiae complex</taxon>
    </lineage>
</organism>
<feature type="transmembrane region" description="Helical" evidence="1">
    <location>
        <begin position="7"/>
        <end position="26"/>
    </location>
</feature>
<accession>D5PFV3</accession>
<keyword evidence="1" id="KW-1133">Transmembrane helix</keyword>
<evidence type="ECO:0000313" key="2">
    <source>
        <dbReference type="EMBL" id="EFG75027.1"/>
    </source>
</evidence>
<evidence type="ECO:0000256" key="1">
    <source>
        <dbReference type="SAM" id="Phobius"/>
    </source>
</evidence>
<feature type="transmembrane region" description="Helical" evidence="1">
    <location>
        <begin position="89"/>
        <end position="111"/>
    </location>
</feature>
<dbReference type="EMBL" id="ADNV01000340">
    <property type="protein sequence ID" value="EFG75027.1"/>
    <property type="molecule type" value="Genomic_DNA"/>
</dbReference>
<reference evidence="2 3" key="1">
    <citation type="submission" date="2010-04" db="EMBL/GenBank/DDBJ databases">
        <authorList>
            <person name="Muzny D."/>
            <person name="Qin X."/>
            <person name="Deng J."/>
            <person name="Jiang H."/>
            <person name="Liu Y."/>
            <person name="Qu J."/>
            <person name="Song X.-Z."/>
            <person name="Zhang L."/>
            <person name="Thornton R."/>
            <person name="Coyle M."/>
            <person name="Francisco L."/>
            <person name="Jackson L."/>
            <person name="Javaid M."/>
            <person name="Korchina V."/>
            <person name="Kovar C."/>
            <person name="Mata R."/>
            <person name="Mathew T."/>
            <person name="Ngo R."/>
            <person name="Nguyen L."/>
            <person name="Nguyen N."/>
            <person name="Okwuonu G."/>
            <person name="Ongeri F."/>
            <person name="Pham C."/>
            <person name="Simmons D."/>
            <person name="Wilczek-Boney K."/>
            <person name="Hale W."/>
            <person name="Jakkamsetti A."/>
            <person name="Pham P."/>
            <person name="Ruth R."/>
            <person name="San Lucas F."/>
            <person name="Warren J."/>
            <person name="Zhang J."/>
            <person name="Zhao Z."/>
            <person name="Zhou C."/>
            <person name="Zhu D."/>
            <person name="Lee S."/>
            <person name="Bess C."/>
            <person name="Blankenburg K."/>
            <person name="Forbes L."/>
            <person name="Fu Q."/>
            <person name="Gubbala S."/>
            <person name="Hirani K."/>
            <person name="Jayaseelan J.C."/>
            <person name="Lara F."/>
            <person name="Munidasa M."/>
            <person name="Palculict T."/>
            <person name="Patil S."/>
            <person name="Pu L.-L."/>
            <person name="Saada N."/>
            <person name="Tang L."/>
            <person name="Weissenberger G."/>
            <person name="Zhu Y."/>
            <person name="Hemphill L."/>
            <person name="Shang Y."/>
            <person name="Youmans B."/>
            <person name="Ayvaz T."/>
            <person name="Ross M."/>
            <person name="Santibanez J."/>
            <person name="Aqrawi P."/>
            <person name="Gross S."/>
            <person name="Joshi V."/>
            <person name="Fowler G."/>
            <person name="Nazareth L."/>
            <person name="Reid J."/>
            <person name="Worley K."/>
            <person name="Petrosino J."/>
            <person name="Highlander S."/>
            <person name="Gibbs R."/>
        </authorList>
    </citation>
    <scope>NUCLEOTIDE SEQUENCE [LARGE SCALE GENOMIC DNA]</scope>
    <source>
        <strain evidence="2 3">ATCC BAA-614</strain>
    </source>
</reference>
<keyword evidence="3" id="KW-1185">Reference proteome</keyword>
<dbReference type="eggNOG" id="ENOG5031VWD">
    <property type="taxonomic scope" value="Bacteria"/>
</dbReference>
<name>D5PFV3_9MYCO</name>
<keyword evidence="1" id="KW-0472">Membrane</keyword>
<sequence>MRAKPIEIVAVVAAAASAAMTLLPWVDVSPLGLPMRWNGLGIYIGEHGEHYGGLFAGLVNGTPGWVVLSASIAAGGAVLAASRVRMLGLVACGCAAIAFLSAIVCLAYPAVLAGDAKHELGVSLVPDREVLNSSALIAETASTGVLLACAVLIAARSPRSFRRPEEAVPDGNDDAAS</sequence>
<proteinExistence type="predicted"/>
<gene>
    <name evidence="2" type="ORF">HMPREF0591_5047</name>
</gene>
<comment type="caution">
    <text evidence="2">The sequence shown here is derived from an EMBL/GenBank/DDBJ whole genome shotgun (WGS) entry which is preliminary data.</text>
</comment>
<feature type="transmembrane region" description="Helical" evidence="1">
    <location>
        <begin position="131"/>
        <end position="155"/>
    </location>
</feature>
<keyword evidence="1" id="KW-0812">Transmembrane</keyword>
<dbReference type="AlphaFoldDB" id="D5PFV3"/>